<dbReference type="GeneID" id="116292112"/>
<reference evidence="3" key="1">
    <citation type="submission" date="2025-08" db="UniProtKB">
        <authorList>
            <consortium name="RefSeq"/>
        </authorList>
    </citation>
    <scope>IDENTIFICATION</scope>
    <source>
        <tissue evidence="3">Tentacle</tissue>
    </source>
</reference>
<dbReference type="RefSeq" id="XP_031555222.1">
    <property type="nucleotide sequence ID" value="XM_031699362.1"/>
</dbReference>
<gene>
    <name evidence="3" type="primary">LOC116292112</name>
</gene>
<name>A0A6P8HRB9_ACTTE</name>
<accession>A0A6P8HRB9</accession>
<evidence type="ECO:0000256" key="1">
    <source>
        <dbReference type="SAM" id="MobiDB-lite"/>
    </source>
</evidence>
<feature type="region of interest" description="Disordered" evidence="1">
    <location>
        <begin position="37"/>
        <end position="81"/>
    </location>
</feature>
<dbReference type="OrthoDB" id="10314002at2759"/>
<dbReference type="KEGG" id="aten:116292112"/>
<evidence type="ECO:0000313" key="3">
    <source>
        <dbReference type="RefSeq" id="XP_031555222.1"/>
    </source>
</evidence>
<organism evidence="2 3">
    <name type="scientific">Actinia tenebrosa</name>
    <name type="common">Australian red waratah sea anemone</name>
    <dbReference type="NCBI Taxonomy" id="6105"/>
    <lineage>
        <taxon>Eukaryota</taxon>
        <taxon>Metazoa</taxon>
        <taxon>Cnidaria</taxon>
        <taxon>Anthozoa</taxon>
        <taxon>Hexacorallia</taxon>
        <taxon>Actiniaria</taxon>
        <taxon>Actiniidae</taxon>
        <taxon>Actinia</taxon>
    </lineage>
</organism>
<proteinExistence type="predicted"/>
<feature type="compositionally biased region" description="Basic and acidic residues" evidence="1">
    <location>
        <begin position="43"/>
        <end position="57"/>
    </location>
</feature>
<sequence length="124" mass="13720">MRRYALPDTVTNRPIIPRLVRDDIGVTAIPSVHAKSLSSAATVKEKTEAQSSRDRRMSLKSAKSRMASIQEEQEPKQNGDAECCTIEAVAESGFDAEISGNVRKRNKALNNFRTSIFHGSIIFI</sequence>
<keyword evidence="2" id="KW-1185">Reference proteome</keyword>
<dbReference type="Proteomes" id="UP000515163">
    <property type="component" value="Unplaced"/>
</dbReference>
<dbReference type="AlphaFoldDB" id="A0A6P8HRB9"/>
<evidence type="ECO:0000313" key="2">
    <source>
        <dbReference type="Proteomes" id="UP000515163"/>
    </source>
</evidence>
<dbReference type="InParanoid" id="A0A6P8HRB9"/>
<protein>
    <submittedName>
        <fullName evidence="3">Uncharacterized protein LOC116292112</fullName>
    </submittedName>
</protein>